<evidence type="ECO:0000313" key="2">
    <source>
        <dbReference type="Proteomes" id="UP000321393"/>
    </source>
</evidence>
<gene>
    <name evidence="1" type="ORF">E6C27_scaffold225G00100</name>
</gene>
<proteinExistence type="predicted"/>
<dbReference type="PANTHER" id="PTHR48478:SF1">
    <property type="entry name" value="LECTIN-LIKE"/>
    <property type="match status" value="1"/>
</dbReference>
<dbReference type="EMBL" id="SSTE01021760">
    <property type="protein sequence ID" value="KAA0032413.1"/>
    <property type="molecule type" value="Genomic_DNA"/>
</dbReference>
<protein>
    <submittedName>
        <fullName evidence="1">Protein PHLOEM PROTEIN 2-LIKE A1-like</fullName>
    </submittedName>
</protein>
<name>A0A5A7SPU9_CUCMM</name>
<dbReference type="AlphaFoldDB" id="A0A5A7SPU9"/>
<dbReference type="Pfam" id="PF14299">
    <property type="entry name" value="PP2"/>
    <property type="match status" value="1"/>
</dbReference>
<dbReference type="STRING" id="1194695.A0A5A7SPU9"/>
<dbReference type="PANTHER" id="PTHR48478">
    <property type="entry name" value="LECTIN-LIKE"/>
    <property type="match status" value="1"/>
</dbReference>
<evidence type="ECO:0000313" key="1">
    <source>
        <dbReference type="EMBL" id="KAA0032413.1"/>
    </source>
</evidence>
<comment type="caution">
    <text evidence="1">The sequence shown here is derived from an EMBL/GenBank/DDBJ whole genome shotgun (WGS) entry which is preliminary data.</text>
</comment>
<sequence length="128" mass="14676">MKKTYSNTIEVVELIIVSWLEIQGKMKTCELSPGICYEAAFEVMIKDRAYGWDIPVNIRVKKPDGSKQEHKENLGQRPRGRWLEIPIGDFIVRDHERGGEIEFCMFEYKGGNSKEGMVLKGIVIRSKG</sequence>
<dbReference type="InterPro" id="IPR025886">
    <property type="entry name" value="PP2-like"/>
</dbReference>
<dbReference type="GO" id="GO:0030246">
    <property type="term" value="F:carbohydrate binding"/>
    <property type="evidence" value="ECO:0007669"/>
    <property type="project" value="InterPro"/>
</dbReference>
<dbReference type="OrthoDB" id="533833at2759"/>
<dbReference type="InterPro" id="IPR052147">
    <property type="entry name" value="PP2-like/Lectin"/>
</dbReference>
<organism evidence="1 2">
    <name type="scientific">Cucumis melo var. makuwa</name>
    <name type="common">Oriental melon</name>
    <dbReference type="NCBI Taxonomy" id="1194695"/>
    <lineage>
        <taxon>Eukaryota</taxon>
        <taxon>Viridiplantae</taxon>
        <taxon>Streptophyta</taxon>
        <taxon>Embryophyta</taxon>
        <taxon>Tracheophyta</taxon>
        <taxon>Spermatophyta</taxon>
        <taxon>Magnoliopsida</taxon>
        <taxon>eudicotyledons</taxon>
        <taxon>Gunneridae</taxon>
        <taxon>Pentapetalae</taxon>
        <taxon>rosids</taxon>
        <taxon>fabids</taxon>
        <taxon>Cucurbitales</taxon>
        <taxon>Cucurbitaceae</taxon>
        <taxon>Benincaseae</taxon>
        <taxon>Cucumis</taxon>
    </lineage>
</organism>
<dbReference type="Proteomes" id="UP000321393">
    <property type="component" value="Unassembled WGS sequence"/>
</dbReference>
<reference evidence="1 2" key="1">
    <citation type="submission" date="2019-08" db="EMBL/GenBank/DDBJ databases">
        <title>Draft genome sequences of two oriental melons (Cucumis melo L. var makuwa).</title>
        <authorList>
            <person name="Kwon S.-Y."/>
        </authorList>
    </citation>
    <scope>NUCLEOTIDE SEQUENCE [LARGE SCALE GENOMIC DNA]</scope>
    <source>
        <strain evidence="2">cv. SW 3</strain>
        <tissue evidence="1">Leaf</tissue>
    </source>
</reference>
<accession>A0A5A7SPU9</accession>